<evidence type="ECO:0000256" key="5">
    <source>
        <dbReference type="ARBA" id="ARBA00022692"/>
    </source>
</evidence>
<evidence type="ECO:0000256" key="6">
    <source>
        <dbReference type="ARBA" id="ARBA00022989"/>
    </source>
</evidence>
<reference evidence="10" key="2">
    <citation type="submission" date="2023-01" db="EMBL/GenBank/DDBJ databases">
        <title>Draft genome sequence of Litoribrevibacter albus strain NBRC 110071.</title>
        <authorList>
            <person name="Sun Q."/>
            <person name="Mori K."/>
        </authorList>
    </citation>
    <scope>NUCLEOTIDE SEQUENCE</scope>
    <source>
        <strain evidence="10">NBRC 110071</strain>
    </source>
</reference>
<comment type="subcellular location">
    <subcellularLocation>
        <location evidence="1 8">Cell membrane</location>
        <topology evidence="1 8">Multi-pass membrane protein</topology>
    </subcellularLocation>
</comment>
<evidence type="ECO:0000313" key="10">
    <source>
        <dbReference type="EMBL" id="GLQ29547.1"/>
    </source>
</evidence>
<dbReference type="GO" id="GO:0005886">
    <property type="term" value="C:plasma membrane"/>
    <property type="evidence" value="ECO:0007669"/>
    <property type="project" value="UniProtKB-SubCell"/>
</dbReference>
<feature type="transmembrane region" description="Helical" evidence="8">
    <location>
        <begin position="118"/>
        <end position="139"/>
    </location>
</feature>
<dbReference type="InterPro" id="IPR051789">
    <property type="entry name" value="Bact_Polyamine_Transport"/>
</dbReference>
<organism evidence="10 11">
    <name type="scientific">Litoribrevibacter albus</name>
    <dbReference type="NCBI Taxonomy" id="1473156"/>
    <lineage>
        <taxon>Bacteria</taxon>
        <taxon>Pseudomonadati</taxon>
        <taxon>Pseudomonadota</taxon>
        <taxon>Gammaproteobacteria</taxon>
        <taxon>Oceanospirillales</taxon>
        <taxon>Oceanospirillaceae</taxon>
        <taxon>Litoribrevibacter</taxon>
    </lineage>
</organism>
<dbReference type="Pfam" id="PF00528">
    <property type="entry name" value="BPD_transp_1"/>
    <property type="match status" value="1"/>
</dbReference>
<feature type="transmembrane region" description="Helical" evidence="8">
    <location>
        <begin position="249"/>
        <end position="270"/>
    </location>
</feature>
<evidence type="ECO:0000256" key="3">
    <source>
        <dbReference type="ARBA" id="ARBA00022448"/>
    </source>
</evidence>
<dbReference type="RefSeq" id="WP_431356874.1">
    <property type="nucleotide sequence ID" value="NZ_BSNM01000001.1"/>
</dbReference>
<evidence type="ECO:0000256" key="7">
    <source>
        <dbReference type="ARBA" id="ARBA00023136"/>
    </source>
</evidence>
<dbReference type="AlphaFoldDB" id="A0AA37W3Y3"/>
<proteinExistence type="inferred from homology"/>
<accession>A0AA37W3Y3</accession>
<evidence type="ECO:0000313" key="11">
    <source>
        <dbReference type="Proteomes" id="UP001161389"/>
    </source>
</evidence>
<dbReference type="InterPro" id="IPR000515">
    <property type="entry name" value="MetI-like"/>
</dbReference>
<protein>
    <submittedName>
        <fullName evidence="10">Putrescine ABC transporter permease PotI</fullName>
    </submittedName>
</protein>
<feature type="domain" description="ABC transmembrane type-1" evidence="9">
    <location>
        <begin position="72"/>
        <end position="267"/>
    </location>
</feature>
<dbReference type="InterPro" id="IPR035906">
    <property type="entry name" value="MetI-like_sf"/>
</dbReference>
<dbReference type="Gene3D" id="1.10.3720.10">
    <property type="entry name" value="MetI-like"/>
    <property type="match status" value="1"/>
</dbReference>
<dbReference type="EMBL" id="BSNM01000001">
    <property type="protein sequence ID" value="GLQ29547.1"/>
    <property type="molecule type" value="Genomic_DNA"/>
</dbReference>
<feature type="transmembrane region" description="Helical" evidence="8">
    <location>
        <begin position="191"/>
        <end position="210"/>
    </location>
</feature>
<feature type="transmembrane region" description="Helical" evidence="8">
    <location>
        <begin position="151"/>
        <end position="170"/>
    </location>
</feature>
<reference evidence="10" key="1">
    <citation type="journal article" date="2014" name="Int. J. Syst. Evol. Microbiol.">
        <title>Complete genome sequence of Corynebacterium casei LMG S-19264T (=DSM 44701T), isolated from a smear-ripened cheese.</title>
        <authorList>
            <consortium name="US DOE Joint Genome Institute (JGI-PGF)"/>
            <person name="Walter F."/>
            <person name="Albersmeier A."/>
            <person name="Kalinowski J."/>
            <person name="Ruckert C."/>
        </authorList>
    </citation>
    <scope>NUCLEOTIDE SEQUENCE</scope>
    <source>
        <strain evidence="10">NBRC 110071</strain>
    </source>
</reference>
<dbReference type="PROSITE" id="PS50928">
    <property type="entry name" value="ABC_TM1"/>
    <property type="match status" value="1"/>
</dbReference>
<dbReference type="PANTHER" id="PTHR43848:SF2">
    <property type="entry name" value="PUTRESCINE TRANSPORT SYSTEM PERMEASE PROTEIN POTI"/>
    <property type="match status" value="1"/>
</dbReference>
<sequence length="284" mass="31529">MTASTEKRGSFSFATFSFSKFMFWAGIAFLYLPMLVLVVYSFNESRLVTVWAGFSTKWYFELFEDQQIMNAVWRSVEIAFCSATAAVILAIFASIVMVRIKKFRTRTLFTGSITAPLVMPDVIIGLSMLLLFVAMGQYIGWPAERGMLTVWIAHTTFCLAYSTVVISSRLMEMDRSIEEAALDLGANQLEAFVKITLPIIFPAILSAWLLSFTLSLDDVVIASFVTGPGATTLPIEVFSSVRLGVTPKINALATLIILAVIIVSLATWFATKRINDRMKQSMAN</sequence>
<dbReference type="PANTHER" id="PTHR43848">
    <property type="entry name" value="PUTRESCINE TRANSPORT SYSTEM PERMEASE PROTEIN POTI"/>
    <property type="match status" value="1"/>
</dbReference>
<evidence type="ECO:0000256" key="8">
    <source>
        <dbReference type="RuleBase" id="RU363032"/>
    </source>
</evidence>
<name>A0AA37W3Y3_9GAMM</name>
<comment type="caution">
    <text evidence="10">The sequence shown here is derived from an EMBL/GenBank/DDBJ whole genome shotgun (WGS) entry which is preliminary data.</text>
</comment>
<dbReference type="SUPFAM" id="SSF161098">
    <property type="entry name" value="MetI-like"/>
    <property type="match status" value="1"/>
</dbReference>
<evidence type="ECO:0000259" key="9">
    <source>
        <dbReference type="PROSITE" id="PS50928"/>
    </source>
</evidence>
<dbReference type="GO" id="GO:0055085">
    <property type="term" value="P:transmembrane transport"/>
    <property type="evidence" value="ECO:0007669"/>
    <property type="project" value="InterPro"/>
</dbReference>
<evidence type="ECO:0000256" key="2">
    <source>
        <dbReference type="ARBA" id="ARBA00007069"/>
    </source>
</evidence>
<keyword evidence="7 8" id="KW-0472">Membrane</keyword>
<evidence type="ECO:0000256" key="1">
    <source>
        <dbReference type="ARBA" id="ARBA00004651"/>
    </source>
</evidence>
<keyword evidence="3 8" id="KW-0813">Transport</keyword>
<comment type="similarity">
    <text evidence="2">Belongs to the binding-protein-dependent transport system permease family. CysTW subfamily.</text>
</comment>
<feature type="transmembrane region" description="Helical" evidence="8">
    <location>
        <begin position="76"/>
        <end position="98"/>
    </location>
</feature>
<gene>
    <name evidence="10" type="primary">potI</name>
    <name evidence="10" type="ORF">GCM10007876_00250</name>
</gene>
<keyword evidence="4" id="KW-1003">Cell membrane</keyword>
<evidence type="ECO:0000256" key="4">
    <source>
        <dbReference type="ARBA" id="ARBA00022475"/>
    </source>
</evidence>
<dbReference type="CDD" id="cd06261">
    <property type="entry name" value="TM_PBP2"/>
    <property type="match status" value="1"/>
</dbReference>
<dbReference type="Proteomes" id="UP001161389">
    <property type="component" value="Unassembled WGS sequence"/>
</dbReference>
<keyword evidence="5 8" id="KW-0812">Transmembrane</keyword>
<keyword evidence="6 8" id="KW-1133">Transmembrane helix</keyword>
<feature type="transmembrane region" description="Helical" evidence="8">
    <location>
        <begin position="21"/>
        <end position="42"/>
    </location>
</feature>
<keyword evidence="11" id="KW-1185">Reference proteome</keyword>